<sequence>MSTALALIHDGALAAGFGTVLYTATVTTAALTALLAPTPQRRRDARTVLTILLRNHPGDSRQDER</sequence>
<dbReference type="Proteomes" id="UP001595867">
    <property type="component" value="Unassembled WGS sequence"/>
</dbReference>
<keyword evidence="3" id="KW-1185">Reference proteome</keyword>
<proteinExistence type="predicted"/>
<protein>
    <submittedName>
        <fullName evidence="2">Uncharacterized protein</fullName>
    </submittedName>
</protein>
<keyword evidence="1" id="KW-0812">Transmembrane</keyword>
<evidence type="ECO:0000313" key="2">
    <source>
        <dbReference type="EMBL" id="MFC4070613.1"/>
    </source>
</evidence>
<keyword evidence="1" id="KW-0472">Membrane</keyword>
<evidence type="ECO:0000256" key="1">
    <source>
        <dbReference type="SAM" id="Phobius"/>
    </source>
</evidence>
<reference evidence="3" key="1">
    <citation type="journal article" date="2019" name="Int. J. Syst. Evol. Microbiol.">
        <title>The Global Catalogue of Microorganisms (GCM) 10K type strain sequencing project: providing services to taxonomists for standard genome sequencing and annotation.</title>
        <authorList>
            <consortium name="The Broad Institute Genomics Platform"/>
            <consortium name="The Broad Institute Genome Sequencing Center for Infectious Disease"/>
            <person name="Wu L."/>
            <person name="Ma J."/>
        </authorList>
    </citation>
    <scope>NUCLEOTIDE SEQUENCE [LARGE SCALE GENOMIC DNA]</scope>
    <source>
        <strain evidence="3">TBRC 5832</strain>
    </source>
</reference>
<comment type="caution">
    <text evidence="2">The sequence shown here is derived from an EMBL/GenBank/DDBJ whole genome shotgun (WGS) entry which is preliminary data.</text>
</comment>
<evidence type="ECO:0000313" key="3">
    <source>
        <dbReference type="Proteomes" id="UP001595867"/>
    </source>
</evidence>
<keyword evidence="1" id="KW-1133">Transmembrane helix</keyword>
<organism evidence="2 3">
    <name type="scientific">Actinoplanes subglobosus</name>
    <dbReference type="NCBI Taxonomy" id="1547892"/>
    <lineage>
        <taxon>Bacteria</taxon>
        <taxon>Bacillati</taxon>
        <taxon>Actinomycetota</taxon>
        <taxon>Actinomycetes</taxon>
        <taxon>Micromonosporales</taxon>
        <taxon>Micromonosporaceae</taxon>
        <taxon>Actinoplanes</taxon>
    </lineage>
</organism>
<gene>
    <name evidence="2" type="ORF">ACFO0C_37250</name>
</gene>
<feature type="transmembrane region" description="Helical" evidence="1">
    <location>
        <begin position="12"/>
        <end position="36"/>
    </location>
</feature>
<name>A0ABV8J5R2_9ACTN</name>
<dbReference type="EMBL" id="JBHSBL010000024">
    <property type="protein sequence ID" value="MFC4070613.1"/>
    <property type="molecule type" value="Genomic_DNA"/>
</dbReference>
<accession>A0ABV8J5R2</accession>
<dbReference type="RefSeq" id="WP_378071485.1">
    <property type="nucleotide sequence ID" value="NZ_JBHSBL010000024.1"/>
</dbReference>